<dbReference type="SMART" id="SM00302">
    <property type="entry name" value="GED"/>
    <property type="match status" value="1"/>
</dbReference>
<accession>A0AAD9PPB0</accession>
<dbReference type="GO" id="GO:0005874">
    <property type="term" value="C:microtubule"/>
    <property type="evidence" value="ECO:0007669"/>
    <property type="project" value="TreeGrafter"/>
</dbReference>
<dbReference type="EMBL" id="JALLKP010000001">
    <property type="protein sequence ID" value="KAK2198261.1"/>
    <property type="molecule type" value="Genomic_DNA"/>
</dbReference>
<dbReference type="InterPro" id="IPR022812">
    <property type="entry name" value="Dynamin"/>
</dbReference>
<keyword evidence="2" id="KW-0342">GTP-binding</keyword>
<dbReference type="Gene3D" id="3.40.50.300">
    <property type="entry name" value="P-loop containing nucleotide triphosphate hydrolases"/>
    <property type="match status" value="1"/>
</dbReference>
<evidence type="ECO:0000256" key="3">
    <source>
        <dbReference type="SAM" id="MobiDB-lite"/>
    </source>
</evidence>
<evidence type="ECO:0000256" key="2">
    <source>
        <dbReference type="ARBA" id="ARBA00023134"/>
    </source>
</evidence>
<feature type="region of interest" description="Disordered" evidence="3">
    <location>
        <begin position="667"/>
        <end position="729"/>
    </location>
</feature>
<dbReference type="InterPro" id="IPR045063">
    <property type="entry name" value="Dynamin_N"/>
</dbReference>
<dbReference type="PANTHER" id="PTHR11566">
    <property type="entry name" value="DYNAMIN"/>
    <property type="match status" value="1"/>
</dbReference>
<dbReference type="Proteomes" id="UP001214638">
    <property type="component" value="Unassembled WGS sequence"/>
</dbReference>
<dbReference type="GO" id="GO:0003924">
    <property type="term" value="F:GTPase activity"/>
    <property type="evidence" value="ECO:0007669"/>
    <property type="project" value="InterPro"/>
</dbReference>
<name>A0AAD9PPB0_9APIC</name>
<dbReference type="PROSITE" id="PS51718">
    <property type="entry name" value="G_DYNAMIN_2"/>
    <property type="match status" value="1"/>
</dbReference>
<feature type="compositionally biased region" description="Polar residues" evidence="3">
    <location>
        <begin position="717"/>
        <end position="729"/>
    </location>
</feature>
<dbReference type="FunFam" id="3.40.50.300:FF:001311">
    <property type="entry name" value="Dynamin-like protein-related"/>
    <property type="match status" value="1"/>
</dbReference>
<keyword evidence="1" id="KW-0547">Nucleotide-binding</keyword>
<dbReference type="KEGG" id="bdw:94335568"/>
<dbReference type="CDD" id="cd08771">
    <property type="entry name" value="DLP_1"/>
    <property type="match status" value="1"/>
</dbReference>
<dbReference type="Pfam" id="PF02212">
    <property type="entry name" value="GED"/>
    <property type="match status" value="1"/>
</dbReference>
<dbReference type="InterPro" id="IPR000375">
    <property type="entry name" value="Dynamin_stalk"/>
</dbReference>
<dbReference type="Pfam" id="PF00350">
    <property type="entry name" value="Dynamin_N"/>
    <property type="match status" value="1"/>
</dbReference>
<sequence length="729" mass="82279">MSYDGNLNLRKLITLVDELKDIGLQKYINLPRICVAGTQSSGKSSVLESIVGIDFLPRGDGIVTRRPIEFRLNRLYGNEEDGTPVRPYIIFEGNEERFYDFEKARSHIQDLTNAVAGINKGIVDEPIVLSVYCADCPDLTLIDLPGVTRVPLKNSDQTDDIEVVTKDMIMRYASDPRTIILAVVSANVDMSTSDALQLAKRADPLGVRTIGVITKIDLMDRGSDAAAMLQNEEVPLRLGYTGVKNRSQLEISKGVSIKEALEKEREFFSTHKVYRTLSPTLWGVDSLVSKLTKVLYRHIGTVLPDLNKEIASRLKSVTERLESLGSGAPVGDVERVDLLWQMVADYCETFTNSIKGKYVEKLVDSRGMCMDAGVQIRVAFNQLLDQFLSEDTFGKISDDDIDQAIQNHEGESLPGYPTNDSFESLMYPQLKMLSGPILECLDKIHNSLEVLSQNVGHFVFGRFPKLCDKVFELSKSIFAEAFEHTRGILKMYIESETCYIFTNDPSYLTIGCEDPKDSKGSNTMTDRASQFTSATTKIISQAWDSVTGSHARRYHPQILQEIRRRLTVYFNIVVRNARDIVPKYIGHFLVRRVQRNMHHNIYKPLITSENLPELFGESTETEYTRRSLKEQQDVLSRAMGVIQRDFGILQNSRELFDSNFDVDLRKNSQSQETKASGSSDSLYSQPTKPLVNPQRQKMESIRPPSPRFNSSRPPNVRTRSANMSNPLFE</sequence>
<dbReference type="PRINTS" id="PR00195">
    <property type="entry name" value="DYNAMIN"/>
</dbReference>
<keyword evidence="7" id="KW-1185">Reference proteome</keyword>
<dbReference type="PROSITE" id="PS51388">
    <property type="entry name" value="GED"/>
    <property type="match status" value="1"/>
</dbReference>
<organism evidence="6 7">
    <name type="scientific">Babesia duncani</name>
    <dbReference type="NCBI Taxonomy" id="323732"/>
    <lineage>
        <taxon>Eukaryota</taxon>
        <taxon>Sar</taxon>
        <taxon>Alveolata</taxon>
        <taxon>Apicomplexa</taxon>
        <taxon>Aconoidasida</taxon>
        <taxon>Piroplasmida</taxon>
        <taxon>Babesiidae</taxon>
        <taxon>Babesia</taxon>
    </lineage>
</organism>
<evidence type="ECO:0000259" key="4">
    <source>
        <dbReference type="PROSITE" id="PS51388"/>
    </source>
</evidence>
<evidence type="ECO:0000256" key="1">
    <source>
        <dbReference type="ARBA" id="ARBA00022741"/>
    </source>
</evidence>
<gene>
    <name evidence="6" type="ORF">BdWA1_001270</name>
</gene>
<dbReference type="GO" id="GO:0008017">
    <property type="term" value="F:microtubule binding"/>
    <property type="evidence" value="ECO:0007669"/>
    <property type="project" value="TreeGrafter"/>
</dbReference>
<dbReference type="GO" id="GO:0005737">
    <property type="term" value="C:cytoplasm"/>
    <property type="evidence" value="ECO:0007669"/>
    <property type="project" value="TreeGrafter"/>
</dbReference>
<feature type="domain" description="GED" evidence="4">
    <location>
        <begin position="559"/>
        <end position="650"/>
    </location>
</feature>
<dbReference type="SUPFAM" id="SSF52540">
    <property type="entry name" value="P-loop containing nucleoside triphosphate hydrolases"/>
    <property type="match status" value="1"/>
</dbReference>
<dbReference type="GeneID" id="94335568"/>
<dbReference type="AlphaFoldDB" id="A0AAD9PPB0"/>
<feature type="domain" description="Dynamin-type G" evidence="5">
    <location>
        <begin position="27"/>
        <end position="304"/>
    </location>
</feature>
<dbReference type="GO" id="GO:0016020">
    <property type="term" value="C:membrane"/>
    <property type="evidence" value="ECO:0007669"/>
    <property type="project" value="TreeGrafter"/>
</dbReference>
<dbReference type="InterPro" id="IPR027417">
    <property type="entry name" value="P-loop_NTPase"/>
</dbReference>
<dbReference type="Gene3D" id="1.20.120.1240">
    <property type="entry name" value="Dynamin, middle domain"/>
    <property type="match status" value="1"/>
</dbReference>
<dbReference type="InterPro" id="IPR003130">
    <property type="entry name" value="GED"/>
</dbReference>
<evidence type="ECO:0000313" key="7">
    <source>
        <dbReference type="Proteomes" id="UP001214638"/>
    </source>
</evidence>
<reference evidence="6" key="1">
    <citation type="journal article" date="2023" name="Nat. Microbiol.">
        <title>Babesia duncani multi-omics identifies virulence factors and drug targets.</title>
        <authorList>
            <person name="Singh P."/>
            <person name="Lonardi S."/>
            <person name="Liang Q."/>
            <person name="Vydyam P."/>
            <person name="Khabirova E."/>
            <person name="Fang T."/>
            <person name="Gihaz S."/>
            <person name="Thekkiniath J."/>
            <person name="Munshi M."/>
            <person name="Abel S."/>
            <person name="Ciampossin L."/>
            <person name="Batugedara G."/>
            <person name="Gupta M."/>
            <person name="Lu X.M."/>
            <person name="Lenz T."/>
            <person name="Chakravarty S."/>
            <person name="Cornillot E."/>
            <person name="Hu Y."/>
            <person name="Ma W."/>
            <person name="Gonzalez L.M."/>
            <person name="Sanchez S."/>
            <person name="Estrada K."/>
            <person name="Sanchez-Flores A."/>
            <person name="Montero E."/>
            <person name="Harb O.S."/>
            <person name="Le Roch K.G."/>
            <person name="Mamoun C.B."/>
        </authorList>
    </citation>
    <scope>NUCLEOTIDE SEQUENCE</scope>
    <source>
        <strain evidence="6">WA1</strain>
    </source>
</reference>
<dbReference type="GO" id="GO:0005525">
    <property type="term" value="F:GTP binding"/>
    <property type="evidence" value="ECO:0007669"/>
    <property type="project" value="InterPro"/>
</dbReference>
<dbReference type="Pfam" id="PF01031">
    <property type="entry name" value="Dynamin_M"/>
    <property type="match status" value="1"/>
</dbReference>
<dbReference type="PANTHER" id="PTHR11566:SF233">
    <property type="entry name" value="CHROMOSOME UNDETERMINED SCAFFOLD_59, WHOLE GENOME SHOTGUN SEQUENCE"/>
    <property type="match status" value="1"/>
</dbReference>
<feature type="compositionally biased region" description="Polar residues" evidence="3">
    <location>
        <begin position="667"/>
        <end position="687"/>
    </location>
</feature>
<proteinExistence type="predicted"/>
<evidence type="ECO:0000313" key="6">
    <source>
        <dbReference type="EMBL" id="KAK2198261.1"/>
    </source>
</evidence>
<dbReference type="SMART" id="SM00053">
    <property type="entry name" value="DYNc"/>
    <property type="match status" value="1"/>
</dbReference>
<dbReference type="InterPro" id="IPR020850">
    <property type="entry name" value="GED_dom"/>
</dbReference>
<dbReference type="InterPro" id="IPR030381">
    <property type="entry name" value="G_DYNAMIN_dom"/>
</dbReference>
<evidence type="ECO:0000259" key="5">
    <source>
        <dbReference type="PROSITE" id="PS51718"/>
    </source>
</evidence>
<dbReference type="RefSeq" id="XP_067805103.1">
    <property type="nucleotide sequence ID" value="XM_067946312.1"/>
</dbReference>
<protein>
    <submittedName>
        <fullName evidence="6">Bifunctional Dynamin/Dynamin GTPase effector/Dynamin</fullName>
    </submittedName>
</protein>
<dbReference type="InterPro" id="IPR001401">
    <property type="entry name" value="Dynamin_GTPase"/>
</dbReference>
<comment type="caution">
    <text evidence="6">The sequence shown here is derived from an EMBL/GenBank/DDBJ whole genome shotgun (WGS) entry which is preliminary data.</text>
</comment>